<evidence type="ECO:0000256" key="1">
    <source>
        <dbReference type="SAM" id="Phobius"/>
    </source>
</evidence>
<name>A0A0F8WVT9_9ZZZZ</name>
<reference evidence="2" key="1">
    <citation type="journal article" date="2015" name="Nature">
        <title>Complex archaea that bridge the gap between prokaryotes and eukaryotes.</title>
        <authorList>
            <person name="Spang A."/>
            <person name="Saw J.H."/>
            <person name="Jorgensen S.L."/>
            <person name="Zaremba-Niedzwiedzka K."/>
            <person name="Martijn J."/>
            <person name="Lind A.E."/>
            <person name="van Eijk R."/>
            <person name="Schleper C."/>
            <person name="Guy L."/>
            <person name="Ettema T.J."/>
        </authorList>
    </citation>
    <scope>NUCLEOTIDE SEQUENCE</scope>
</reference>
<keyword evidence="1" id="KW-0812">Transmembrane</keyword>
<accession>A0A0F8WVT9</accession>
<dbReference type="AlphaFoldDB" id="A0A0F8WVT9"/>
<dbReference type="EMBL" id="LAZR01062797">
    <property type="protein sequence ID" value="KKK60783.1"/>
    <property type="molecule type" value="Genomic_DNA"/>
</dbReference>
<organism evidence="2">
    <name type="scientific">marine sediment metagenome</name>
    <dbReference type="NCBI Taxonomy" id="412755"/>
    <lineage>
        <taxon>unclassified sequences</taxon>
        <taxon>metagenomes</taxon>
        <taxon>ecological metagenomes</taxon>
    </lineage>
</organism>
<gene>
    <name evidence="2" type="ORF">LCGC14_3020920</name>
</gene>
<protein>
    <submittedName>
        <fullName evidence="2">Uncharacterized protein</fullName>
    </submittedName>
</protein>
<keyword evidence="1" id="KW-0472">Membrane</keyword>
<comment type="caution">
    <text evidence="2">The sequence shown here is derived from an EMBL/GenBank/DDBJ whole genome shotgun (WGS) entry which is preliminary data.</text>
</comment>
<keyword evidence="1" id="KW-1133">Transmembrane helix</keyword>
<sequence length="176" mass="19789">MRGFLTIGTALTAERPRTCSLKRRYLDIVDGFGYRYKEGTGPPVPRAPKPKTYSNAIIIGAFTLGLLTAIAMRALIVLTHLDPSWVRPVWYFAVVGNFFFFYYRFMITQRRKKAIADFGLIEKIKAGSALSGDDRDVTVYLLRSIEKSLENYNYLVIFAFSIIAIALDIIMSALGG</sequence>
<feature type="transmembrane region" description="Helical" evidence="1">
    <location>
        <begin position="88"/>
        <end position="105"/>
    </location>
</feature>
<proteinExistence type="predicted"/>
<evidence type="ECO:0000313" key="2">
    <source>
        <dbReference type="EMBL" id="KKK60783.1"/>
    </source>
</evidence>
<feature type="transmembrane region" description="Helical" evidence="1">
    <location>
        <begin position="56"/>
        <end position="76"/>
    </location>
</feature>
<feature type="transmembrane region" description="Helical" evidence="1">
    <location>
        <begin position="152"/>
        <end position="174"/>
    </location>
</feature>